<evidence type="ECO:0000256" key="10">
    <source>
        <dbReference type="RuleBase" id="RU363043"/>
    </source>
</evidence>
<dbReference type="EMBL" id="JBAKUA010000003">
    <property type="protein sequence ID" value="MEH1546000.1"/>
    <property type="molecule type" value="Genomic_DNA"/>
</dbReference>
<dbReference type="InterPro" id="IPR005672">
    <property type="entry name" value="Phosphate_PstA"/>
</dbReference>
<dbReference type="Proteomes" id="UP001309299">
    <property type="component" value="Unassembled WGS sequence"/>
</dbReference>
<dbReference type="PROSITE" id="PS50928">
    <property type="entry name" value="ABC_TM1"/>
    <property type="match status" value="1"/>
</dbReference>
<evidence type="ECO:0000256" key="6">
    <source>
        <dbReference type="ARBA" id="ARBA00022592"/>
    </source>
</evidence>
<comment type="similarity">
    <text evidence="3 10">Belongs to the binding-protein-dependent transport system permease family. CysTW subfamily.</text>
</comment>
<dbReference type="GO" id="GO:0005315">
    <property type="term" value="F:phosphate transmembrane transporter activity"/>
    <property type="evidence" value="ECO:0007669"/>
    <property type="project" value="InterPro"/>
</dbReference>
<keyword evidence="8 10" id="KW-1133">Transmembrane helix</keyword>
<evidence type="ECO:0000256" key="1">
    <source>
        <dbReference type="ARBA" id="ARBA00003510"/>
    </source>
</evidence>
<evidence type="ECO:0000259" key="12">
    <source>
        <dbReference type="PROSITE" id="PS50928"/>
    </source>
</evidence>
<evidence type="ECO:0000256" key="11">
    <source>
        <dbReference type="SAM" id="MobiDB-lite"/>
    </source>
</evidence>
<dbReference type="GO" id="GO:0035435">
    <property type="term" value="P:phosphate ion transmembrane transport"/>
    <property type="evidence" value="ECO:0007669"/>
    <property type="project" value="InterPro"/>
</dbReference>
<evidence type="ECO:0000313" key="13">
    <source>
        <dbReference type="EMBL" id="MEH1546000.1"/>
    </source>
</evidence>
<protein>
    <recommendedName>
        <fullName evidence="10">Phosphate transport system permease protein PstA</fullName>
    </recommendedName>
</protein>
<keyword evidence="4" id="KW-0813">Transport</keyword>
<comment type="caution">
    <text evidence="14">The sequence shown here is derived from an EMBL/GenBank/DDBJ whole genome shotgun (WGS) entry which is preliminary data.</text>
</comment>
<evidence type="ECO:0000256" key="8">
    <source>
        <dbReference type="ARBA" id="ARBA00022989"/>
    </source>
</evidence>
<evidence type="ECO:0000256" key="4">
    <source>
        <dbReference type="ARBA" id="ARBA00022448"/>
    </source>
</evidence>
<dbReference type="CDD" id="cd06261">
    <property type="entry name" value="TM_PBP2"/>
    <property type="match status" value="1"/>
</dbReference>
<dbReference type="InterPro" id="IPR051408">
    <property type="entry name" value="Phosphate_transprt_permease"/>
</dbReference>
<evidence type="ECO:0000256" key="9">
    <source>
        <dbReference type="ARBA" id="ARBA00023136"/>
    </source>
</evidence>
<feature type="transmembrane region" description="Helical" evidence="10">
    <location>
        <begin position="99"/>
        <end position="119"/>
    </location>
</feature>
<dbReference type="PANTHER" id="PTHR42922:SF1">
    <property type="entry name" value="PHOSPHATE TRANSPORT SYSTEM PERMEASE PROTEIN PSTA"/>
    <property type="match status" value="1"/>
</dbReference>
<keyword evidence="7 10" id="KW-0812">Transmembrane</keyword>
<dbReference type="InterPro" id="IPR035906">
    <property type="entry name" value="MetI-like_sf"/>
</dbReference>
<feature type="transmembrane region" description="Helical" evidence="10">
    <location>
        <begin position="162"/>
        <end position="180"/>
    </location>
</feature>
<evidence type="ECO:0000256" key="2">
    <source>
        <dbReference type="ARBA" id="ARBA00004651"/>
    </source>
</evidence>
<comment type="function">
    <text evidence="1">Part of the binding-protein-dependent transport system for phosphate; probably responsible for the translocation of the substrate across the membrane.</text>
</comment>
<proteinExistence type="inferred from homology"/>
<feature type="region of interest" description="Disordered" evidence="11">
    <location>
        <begin position="1"/>
        <end position="34"/>
    </location>
</feature>
<evidence type="ECO:0000256" key="7">
    <source>
        <dbReference type="ARBA" id="ARBA00022692"/>
    </source>
</evidence>
<dbReference type="PANTHER" id="PTHR42922">
    <property type="entry name" value="PHOSPHATE TRANSPORT SYSTEM PERMEASE PROTEIN PSTA"/>
    <property type="match status" value="1"/>
</dbReference>
<keyword evidence="5 10" id="KW-1003">Cell membrane</keyword>
<dbReference type="EMBL" id="NOWI01000003">
    <property type="protein sequence ID" value="RFT46006.1"/>
    <property type="molecule type" value="Genomic_DNA"/>
</dbReference>
<dbReference type="AlphaFoldDB" id="A0A3E2DKS1"/>
<dbReference type="SUPFAM" id="SSF161098">
    <property type="entry name" value="MetI-like"/>
    <property type="match status" value="1"/>
</dbReference>
<keyword evidence="6" id="KW-0592">Phosphate transport</keyword>
<feature type="transmembrane region" description="Helical" evidence="10">
    <location>
        <begin position="212"/>
        <end position="233"/>
    </location>
</feature>
<evidence type="ECO:0000313" key="15">
    <source>
        <dbReference type="Proteomes" id="UP000259211"/>
    </source>
</evidence>
<evidence type="ECO:0000256" key="3">
    <source>
        <dbReference type="ARBA" id="ARBA00007069"/>
    </source>
</evidence>
<name>A0A3E2DKS1_9ACTN</name>
<dbReference type="InterPro" id="IPR000515">
    <property type="entry name" value="MetI-like"/>
</dbReference>
<feature type="transmembrane region" description="Helical" evidence="10">
    <location>
        <begin position="131"/>
        <end position="156"/>
    </location>
</feature>
<feature type="transmembrane region" description="Helical" evidence="10">
    <location>
        <begin position="36"/>
        <end position="58"/>
    </location>
</feature>
<reference evidence="13" key="2">
    <citation type="submission" date="2024-02" db="EMBL/GenBank/DDBJ databases">
        <title>Bacterial skin colonization with Propionibacterium avidum as a risk factor for Periprosthetic Joint Infections - a single-center prospective study.</title>
        <authorList>
            <person name="Achermann Y."/>
        </authorList>
    </citation>
    <scope>NUCLEOTIDE SEQUENCE</scope>
    <source>
        <strain evidence="13">PAVI-2017310195</strain>
    </source>
</reference>
<evidence type="ECO:0000313" key="14">
    <source>
        <dbReference type="EMBL" id="RFT46006.1"/>
    </source>
</evidence>
<keyword evidence="9 10" id="KW-0472">Membrane</keyword>
<dbReference type="Pfam" id="PF00528">
    <property type="entry name" value="BPD_transp_1"/>
    <property type="match status" value="1"/>
</dbReference>
<feature type="transmembrane region" description="Helical" evidence="10">
    <location>
        <begin position="278"/>
        <end position="297"/>
    </location>
</feature>
<sequence length="310" mass="33078">MSATTPDHIPAHSEGVPEVGKLDLSRPSGKRTTKSGCASVFMIVATLLAVIPLVWLLFAAVRRGIGSLFHASWWTHSMDPAWDLVEQGAIHALVGTIEIGLITSIISVPIALLTAIFLVEYARGTKIAKVVSFAVDVLTGVPSIVAALFIFAMVVTTLGGTQSAWASSLALMILMVPTVLRSTEEMLKLVPDSLREASFALGVSKWKTIMKVVLPTSMTGILTGVVLGLARVMGETAPLIVLLQFNTELTFNPSTPNFATLPTVITNAYTQGGVDTPVVWGAAITLIILVMGLNLIARGISRRYMRRMGK</sequence>
<evidence type="ECO:0000256" key="5">
    <source>
        <dbReference type="ARBA" id="ARBA00022475"/>
    </source>
</evidence>
<feature type="domain" description="ABC transmembrane type-1" evidence="12">
    <location>
        <begin position="93"/>
        <end position="297"/>
    </location>
</feature>
<dbReference type="GO" id="GO:0005886">
    <property type="term" value="C:plasma membrane"/>
    <property type="evidence" value="ECO:0007669"/>
    <property type="project" value="UniProtKB-SubCell"/>
</dbReference>
<accession>A0A3E2DKS1</accession>
<gene>
    <name evidence="14" type="primary">pstA</name>
    <name evidence="14" type="ORF">CHT91_04190</name>
    <name evidence="13" type="ORF">V7F78_02985</name>
</gene>
<dbReference type="Gene3D" id="1.10.3720.10">
    <property type="entry name" value="MetI-like"/>
    <property type="match status" value="1"/>
</dbReference>
<reference evidence="14 15" key="1">
    <citation type="submission" date="2017-07" db="EMBL/GenBank/DDBJ databases">
        <authorList>
            <person name="Sun Z.S."/>
            <person name="Albrecht U."/>
            <person name="Echele G."/>
            <person name="Lee C.C."/>
        </authorList>
    </citation>
    <scope>NUCLEOTIDE SEQUENCE [LARGE SCALE GENOMIC DNA]</scope>
    <source>
        <strain evidence="14 15">P16-029</strain>
    </source>
</reference>
<dbReference type="RefSeq" id="WP_016666955.1">
    <property type="nucleotide sequence ID" value="NZ_CABKSM010000001.1"/>
</dbReference>
<dbReference type="NCBIfam" id="TIGR00974">
    <property type="entry name" value="3a0107s02c"/>
    <property type="match status" value="1"/>
</dbReference>
<comment type="subcellular location">
    <subcellularLocation>
        <location evidence="2 10">Cell membrane</location>
        <topology evidence="2 10">Multi-pass membrane protein</topology>
    </subcellularLocation>
</comment>
<dbReference type="Proteomes" id="UP000259211">
    <property type="component" value="Unassembled WGS sequence"/>
</dbReference>
<organism evidence="14 15">
    <name type="scientific">Cutibacterium avidum</name>
    <dbReference type="NCBI Taxonomy" id="33010"/>
    <lineage>
        <taxon>Bacteria</taxon>
        <taxon>Bacillati</taxon>
        <taxon>Actinomycetota</taxon>
        <taxon>Actinomycetes</taxon>
        <taxon>Propionibacteriales</taxon>
        <taxon>Propionibacteriaceae</taxon>
        <taxon>Cutibacterium</taxon>
    </lineage>
</organism>